<dbReference type="RefSeq" id="WP_122782825.1">
    <property type="nucleotide sequence ID" value="NZ_VFIO01000001.1"/>
</dbReference>
<dbReference type="PANTHER" id="PTHR35861:SF1">
    <property type="entry name" value="PHAGE TAIL SHEATH PROTEIN"/>
    <property type="match status" value="1"/>
</dbReference>
<accession>A0ABY3GK29</accession>
<gene>
    <name evidence="3" type="ORF">FJD38_00125</name>
</gene>
<sequence>MSDFANSQNAEPGVRIVHGASLSQPNALPTALPLFVGFTQIGADEVHELSSFNEFVDKFGNEYESDNTLFSLYDSMKHYFKVGGERCYVLSLGGFESYIDPINSFWTFLQSVPWPQVWAQAPQCTLLAVPDLSLLPAHEILIWRDAISLLLSPSVRDDHVFVVLDGPNEASRVIRILGEVWEATAEDRSHGALYWPPLITYSAYQANQTNPKSIPCSSAVIAMMQKTDRERGVWKAPANEELPEVLRPMHPMMPPLESPSASLNRIRSLQRRGVRVWGDQTLLSTDEPASNPWRYVQVRRTASYVQASLREVVRFALFEPNNELTWLRLQGVIRVWLRKLWKVGGLAGAVEADAFSIKIGVGESMTRADLDEGLLIIQINLAFYAPAEFIELQLQLHTGEAQILSRLSTPNRSEVVS</sequence>
<evidence type="ECO:0000313" key="3">
    <source>
        <dbReference type="EMBL" id="TWR92063.1"/>
    </source>
</evidence>
<dbReference type="Pfam" id="PF17482">
    <property type="entry name" value="Phage_sheath_1C"/>
    <property type="match status" value="1"/>
</dbReference>
<evidence type="ECO:0000256" key="1">
    <source>
        <dbReference type="ARBA" id="ARBA00008005"/>
    </source>
</evidence>
<protein>
    <submittedName>
        <fullName evidence="3">Phage tail sheath family protein</fullName>
    </submittedName>
</protein>
<proteinExistence type="inferred from homology"/>
<dbReference type="EMBL" id="VFIO01000001">
    <property type="protein sequence ID" value="TWR92063.1"/>
    <property type="molecule type" value="Genomic_DNA"/>
</dbReference>
<comment type="similarity">
    <text evidence="1">Belongs to the myoviridae tail sheath protein family.</text>
</comment>
<dbReference type="Gene3D" id="3.40.50.11780">
    <property type="match status" value="1"/>
</dbReference>
<dbReference type="PANTHER" id="PTHR35861">
    <property type="match status" value="1"/>
</dbReference>
<evidence type="ECO:0000313" key="4">
    <source>
        <dbReference type="Proteomes" id="UP000318428"/>
    </source>
</evidence>
<name>A0ABY3GK29_9PSED</name>
<dbReference type="Proteomes" id="UP000318428">
    <property type="component" value="Unassembled WGS sequence"/>
</dbReference>
<dbReference type="InterPro" id="IPR020287">
    <property type="entry name" value="Tail_sheath_C"/>
</dbReference>
<reference evidence="3 4" key="1">
    <citation type="submission" date="2019-06" db="EMBL/GenBank/DDBJ databases">
        <title>Pseudomonas bimorpha sp. nov. isolated from bovine raw milk and skim milk concentrate.</title>
        <authorList>
            <person name="Hofmann K."/>
            <person name="Huptas C."/>
            <person name="Doll E."/>
            <person name="Scherer S."/>
            <person name="Wenning M."/>
        </authorList>
    </citation>
    <scope>NUCLEOTIDE SEQUENCE [LARGE SCALE GENOMIC DNA]</scope>
    <source>
        <strain evidence="3 4">DSM 108989</strain>
    </source>
</reference>
<dbReference type="InterPro" id="IPR052042">
    <property type="entry name" value="Tail_sheath_structural"/>
</dbReference>
<evidence type="ECO:0000259" key="2">
    <source>
        <dbReference type="Pfam" id="PF17482"/>
    </source>
</evidence>
<feature type="domain" description="Tail sheath protein C-terminal" evidence="2">
    <location>
        <begin position="291"/>
        <end position="394"/>
    </location>
</feature>
<comment type="caution">
    <text evidence="3">The sequence shown here is derived from an EMBL/GenBank/DDBJ whole genome shotgun (WGS) entry which is preliminary data.</text>
</comment>
<keyword evidence="4" id="KW-1185">Reference proteome</keyword>
<organism evidence="3 4">
    <name type="scientific">Pseudomonas saxonica</name>
    <dbReference type="NCBI Taxonomy" id="2600598"/>
    <lineage>
        <taxon>Bacteria</taxon>
        <taxon>Pseudomonadati</taxon>
        <taxon>Pseudomonadota</taxon>
        <taxon>Gammaproteobacteria</taxon>
        <taxon>Pseudomonadales</taxon>
        <taxon>Pseudomonadaceae</taxon>
        <taxon>Pseudomonas</taxon>
    </lineage>
</organism>